<dbReference type="GO" id="GO:0160148">
    <property type="term" value="F:tRNA pseudouridine(55) synthase activity"/>
    <property type="evidence" value="ECO:0007669"/>
    <property type="project" value="UniProtKB-EC"/>
</dbReference>
<keyword evidence="8" id="KW-1185">Reference proteome</keyword>
<dbReference type="EC" id="5.4.99.25" evidence="5"/>
<organism evidence="7 8">
    <name type="scientific">Aquirufa avitistagni</name>
    <dbReference type="NCBI Taxonomy" id="3104728"/>
    <lineage>
        <taxon>Bacteria</taxon>
        <taxon>Pseudomonadati</taxon>
        <taxon>Bacteroidota</taxon>
        <taxon>Cytophagia</taxon>
        <taxon>Cytophagales</taxon>
        <taxon>Flectobacillaceae</taxon>
        <taxon>Aquirufa</taxon>
    </lineage>
</organism>
<evidence type="ECO:0000313" key="8">
    <source>
        <dbReference type="Proteomes" id="UP001598138"/>
    </source>
</evidence>
<evidence type="ECO:0000256" key="1">
    <source>
        <dbReference type="ARBA" id="ARBA00000385"/>
    </source>
</evidence>
<comment type="catalytic activity">
    <reaction evidence="1 5">
        <text>uridine(55) in tRNA = pseudouridine(55) in tRNA</text>
        <dbReference type="Rhea" id="RHEA:42532"/>
        <dbReference type="Rhea" id="RHEA-COMP:10101"/>
        <dbReference type="Rhea" id="RHEA-COMP:10102"/>
        <dbReference type="ChEBI" id="CHEBI:65314"/>
        <dbReference type="ChEBI" id="CHEBI:65315"/>
        <dbReference type="EC" id="5.4.99.25"/>
    </reaction>
</comment>
<comment type="function">
    <text evidence="5">Responsible for synthesis of pseudouridine from uracil-55 in the psi GC loop of transfer RNAs.</text>
</comment>
<proteinExistence type="inferred from homology"/>
<evidence type="ECO:0000256" key="3">
    <source>
        <dbReference type="ARBA" id="ARBA00022694"/>
    </source>
</evidence>
<gene>
    <name evidence="5 7" type="primary">truB</name>
    <name evidence="7" type="ORF">U0R10_03960</name>
</gene>
<evidence type="ECO:0000256" key="2">
    <source>
        <dbReference type="ARBA" id="ARBA00005642"/>
    </source>
</evidence>
<dbReference type="SUPFAM" id="SSF55120">
    <property type="entry name" value="Pseudouridine synthase"/>
    <property type="match status" value="1"/>
</dbReference>
<keyword evidence="3 5" id="KW-0819">tRNA processing</keyword>
<dbReference type="PANTHER" id="PTHR13767:SF2">
    <property type="entry name" value="PSEUDOURIDYLATE SYNTHASE TRUB1"/>
    <property type="match status" value="1"/>
</dbReference>
<dbReference type="InterPro" id="IPR002501">
    <property type="entry name" value="PsdUridine_synth_N"/>
</dbReference>
<evidence type="ECO:0000259" key="6">
    <source>
        <dbReference type="Pfam" id="PF01509"/>
    </source>
</evidence>
<feature type="domain" description="Pseudouridine synthase II N-terminal" evidence="6">
    <location>
        <begin position="30"/>
        <end position="181"/>
    </location>
</feature>
<comment type="caution">
    <text evidence="7">The sequence shown here is derived from an EMBL/GenBank/DDBJ whole genome shotgun (WGS) entry which is preliminary data.</text>
</comment>
<dbReference type="InterPro" id="IPR014780">
    <property type="entry name" value="tRNA_psdUridine_synth_TruB"/>
</dbReference>
<evidence type="ECO:0000256" key="4">
    <source>
        <dbReference type="ARBA" id="ARBA00023235"/>
    </source>
</evidence>
<name>A0ABW6DDF7_9BACT</name>
<dbReference type="RefSeq" id="WP_377982652.1">
    <property type="nucleotide sequence ID" value="NZ_JBBKXZ010000001.1"/>
</dbReference>
<evidence type="ECO:0000313" key="7">
    <source>
        <dbReference type="EMBL" id="MFD3393769.1"/>
    </source>
</evidence>
<dbReference type="CDD" id="cd02573">
    <property type="entry name" value="PseudoU_synth_EcTruB"/>
    <property type="match status" value="1"/>
</dbReference>
<comment type="similarity">
    <text evidence="2 5">Belongs to the pseudouridine synthase TruB family. Type 1 subfamily.</text>
</comment>
<dbReference type="PANTHER" id="PTHR13767">
    <property type="entry name" value="TRNA-PSEUDOURIDINE SYNTHASE"/>
    <property type="match status" value="1"/>
</dbReference>
<accession>A0ABW6DDF7</accession>
<keyword evidence="4 5" id="KW-0413">Isomerase</keyword>
<evidence type="ECO:0000256" key="5">
    <source>
        <dbReference type="HAMAP-Rule" id="MF_01080"/>
    </source>
</evidence>
<feature type="active site" description="Nucleophile" evidence="5">
    <location>
        <position position="44"/>
    </location>
</feature>
<dbReference type="Proteomes" id="UP001598138">
    <property type="component" value="Unassembled WGS sequence"/>
</dbReference>
<reference evidence="7 8" key="1">
    <citation type="submission" date="2024-03" db="EMBL/GenBank/DDBJ databases">
        <title>Aquirufa genome sequencing.</title>
        <authorList>
            <person name="Pitt A."/>
            <person name="Hahn M.W."/>
        </authorList>
    </citation>
    <scope>NUCLEOTIDE SEQUENCE [LARGE SCALE GENOMIC DNA]</scope>
    <source>
        <strain evidence="7 8">OSTEICH-129V</strain>
    </source>
</reference>
<sequence length="229" mass="26204">MELERIENQFYLVDKPATWTSFDVVRKLKNLGKFKKIGHAGTLDPLATGLLIICVGKHTKKIEYFQNLPKTYTGELVFGKTTPSIDLETEFDGHFPFDHITKEMIEERISNHFIGEIRQVPPIYSAIKLDGKRLYNYARSGVSETDIDIKIRDAFIYDFKIDAASFPLVTFEVVCSKGTYIRSLVRDLGISLESGAYLKKLIRTQIGDYCLTNSQDVMNFNPLIYEEVL</sequence>
<dbReference type="Pfam" id="PF01509">
    <property type="entry name" value="TruB_N"/>
    <property type="match status" value="1"/>
</dbReference>
<dbReference type="InterPro" id="IPR020103">
    <property type="entry name" value="PsdUridine_synth_cat_dom_sf"/>
</dbReference>
<dbReference type="HAMAP" id="MF_01080">
    <property type="entry name" value="TruB_bact"/>
    <property type="match status" value="1"/>
</dbReference>
<dbReference type="EMBL" id="JBBKXZ010000001">
    <property type="protein sequence ID" value="MFD3393769.1"/>
    <property type="molecule type" value="Genomic_DNA"/>
</dbReference>
<dbReference type="NCBIfam" id="TIGR00431">
    <property type="entry name" value="TruB"/>
    <property type="match status" value="1"/>
</dbReference>
<protein>
    <recommendedName>
        <fullName evidence="5">tRNA pseudouridine synthase B</fullName>
        <ecNumber evidence="5">5.4.99.25</ecNumber>
    </recommendedName>
    <alternativeName>
        <fullName evidence="5">tRNA pseudouridine(55) synthase</fullName>
        <shortName evidence="5">Psi55 synthase</shortName>
    </alternativeName>
    <alternativeName>
        <fullName evidence="5">tRNA pseudouridylate synthase</fullName>
    </alternativeName>
    <alternativeName>
        <fullName evidence="5">tRNA-uridine isomerase</fullName>
    </alternativeName>
</protein>
<dbReference type="Gene3D" id="3.30.2350.10">
    <property type="entry name" value="Pseudouridine synthase"/>
    <property type="match status" value="1"/>
</dbReference>